<reference evidence="4" key="1">
    <citation type="submission" date="2020-12" db="EMBL/GenBank/DDBJ databases">
        <title>Bacterial taxonomy.</title>
        <authorList>
            <person name="Pan X."/>
        </authorList>
    </citation>
    <scope>NUCLEOTIDE SEQUENCE</scope>
    <source>
        <strain evidence="4">B2012</strain>
    </source>
</reference>
<dbReference type="Proteomes" id="UP000609531">
    <property type="component" value="Unassembled WGS sequence"/>
</dbReference>
<name>A0A934MCA8_9HYPH</name>
<evidence type="ECO:0000256" key="1">
    <source>
        <dbReference type="ARBA" id="ARBA00022505"/>
    </source>
</evidence>
<keyword evidence="2" id="KW-0560">Oxidoreductase</keyword>
<evidence type="ECO:0000259" key="3">
    <source>
        <dbReference type="SMART" id="SM01008"/>
    </source>
</evidence>
<dbReference type="Pfam" id="PF01315">
    <property type="entry name" value="Ald_Xan_dh_C"/>
    <property type="match status" value="1"/>
</dbReference>
<dbReference type="EMBL" id="JAEKJA010000003">
    <property type="protein sequence ID" value="MBJ3775077.1"/>
    <property type="molecule type" value="Genomic_DNA"/>
</dbReference>
<sequence length="771" mass="80956">MKHVGRSHPRLGDTPFLTGKAGFVGDIALVDQLHMRVVRSPIAFGRLRGIDAAAAFAVPGLVAVWTAEDVAALPPVGFRLAAAPTLEPYCQPVLAVDVVRYVGEPVAVVFATTATAAEDAAELVALDIDLLAPVLTLTGSSRGFEGETRPAEAATVRKAFGDLAGAMARADRVVEVSVGLDRDGAVPGETRGVVARWDGGRDVIEIWGDARLAPANRDALATMLGRPLAGVEINAVAVGGDFGMRGELYPEDVLVAYAARTLERPVRWIEDRREHLIAADQARAMAATAKAAVAADGRLLALDVEFAIDQGAYLRPTGTMVADLTAAMLPGPYRLEAFRAVGRVRMTNRTPAGAYRGAGRVEATFVRERLMDAVAAATGSPPLEVRRRSFLTPEEMPADRHMTTLGVPMTIDSGRYQSLIDQLTKRFSLELVHRRAIDRRAHGELAGVGTAVFVETSAAGKYEHVTLSVDPSGNLELVTTASELGQGLSTLLAQIVADIVGADPERIRVTHGASTRLGDGVGTFLARSSVMAGTAAQYAAELMRDKILAGAEALLEVPRERLTIHSGRIREADRHFGTALELADLARKMLPGGPLAGADGRGLVTEGWVEGEGMTFPYGVAVAVAEIDAMTGLVRVPRVFIGYDVGNAINPALVESQIATGAVQGLSSALFTSLDVSPAGEPLRVGLTDYLIPSATESPSVDVLITEDAPSLTNPLGMKGAGTAGVTGIGAAVAAAIDEALQVPGFTTHLPVRPVAIRNLLRKRSGKSERG</sequence>
<dbReference type="PANTHER" id="PTHR11908">
    <property type="entry name" value="XANTHINE DEHYDROGENASE"/>
    <property type="match status" value="1"/>
</dbReference>
<proteinExistence type="predicted"/>
<dbReference type="GO" id="GO:0005506">
    <property type="term" value="F:iron ion binding"/>
    <property type="evidence" value="ECO:0007669"/>
    <property type="project" value="InterPro"/>
</dbReference>
<dbReference type="InterPro" id="IPR000674">
    <property type="entry name" value="Ald_Oxase/Xan_DH_a/b"/>
</dbReference>
<evidence type="ECO:0000256" key="2">
    <source>
        <dbReference type="ARBA" id="ARBA00023002"/>
    </source>
</evidence>
<dbReference type="Pfam" id="PF02738">
    <property type="entry name" value="MoCoBD_1"/>
    <property type="match status" value="1"/>
</dbReference>
<dbReference type="Pfam" id="PF20256">
    <property type="entry name" value="MoCoBD_2"/>
    <property type="match status" value="1"/>
</dbReference>
<dbReference type="Gene3D" id="3.30.365.10">
    <property type="entry name" value="Aldehyde oxidase/xanthine dehydrogenase, molybdopterin binding domain"/>
    <property type="match status" value="4"/>
</dbReference>
<dbReference type="RefSeq" id="WP_198880968.1">
    <property type="nucleotide sequence ID" value="NZ_JAEKJA010000003.1"/>
</dbReference>
<organism evidence="4 5">
    <name type="scientific">Acuticoccus mangrovi</name>
    <dbReference type="NCBI Taxonomy" id="2796142"/>
    <lineage>
        <taxon>Bacteria</taxon>
        <taxon>Pseudomonadati</taxon>
        <taxon>Pseudomonadota</taxon>
        <taxon>Alphaproteobacteria</taxon>
        <taxon>Hyphomicrobiales</taxon>
        <taxon>Amorphaceae</taxon>
        <taxon>Acuticoccus</taxon>
    </lineage>
</organism>
<gene>
    <name evidence="4" type="ORF">JCR33_05220</name>
</gene>
<dbReference type="GO" id="GO:0016491">
    <property type="term" value="F:oxidoreductase activity"/>
    <property type="evidence" value="ECO:0007669"/>
    <property type="project" value="UniProtKB-KW"/>
</dbReference>
<feature type="domain" description="Aldehyde oxidase/xanthine dehydrogenase a/b hammerhead" evidence="3">
    <location>
        <begin position="18"/>
        <end position="132"/>
    </location>
</feature>
<dbReference type="AlphaFoldDB" id="A0A934MCA8"/>
<evidence type="ECO:0000313" key="5">
    <source>
        <dbReference type="Proteomes" id="UP000609531"/>
    </source>
</evidence>
<dbReference type="SMART" id="SM01008">
    <property type="entry name" value="Ald_Xan_dh_C"/>
    <property type="match status" value="1"/>
</dbReference>
<protein>
    <submittedName>
        <fullName evidence="4">Xanthine dehydrogenase family protein</fullName>
    </submittedName>
</protein>
<keyword evidence="5" id="KW-1185">Reference proteome</keyword>
<dbReference type="Gene3D" id="3.90.1170.50">
    <property type="entry name" value="Aldehyde oxidase/xanthine dehydrogenase, a/b hammerhead"/>
    <property type="match status" value="1"/>
</dbReference>
<dbReference type="PANTHER" id="PTHR11908:SF132">
    <property type="entry name" value="ALDEHYDE OXIDASE 1-RELATED"/>
    <property type="match status" value="1"/>
</dbReference>
<dbReference type="InterPro" id="IPR016208">
    <property type="entry name" value="Ald_Oxase/xanthine_DH-like"/>
</dbReference>
<dbReference type="SUPFAM" id="SSF54665">
    <property type="entry name" value="CO dehydrogenase molybdoprotein N-domain-like"/>
    <property type="match status" value="1"/>
</dbReference>
<comment type="caution">
    <text evidence="4">The sequence shown here is derived from an EMBL/GenBank/DDBJ whole genome shotgun (WGS) entry which is preliminary data.</text>
</comment>
<dbReference type="InterPro" id="IPR046867">
    <property type="entry name" value="AldOxase/xan_DH_MoCoBD2"/>
</dbReference>
<dbReference type="SUPFAM" id="SSF56003">
    <property type="entry name" value="Molybdenum cofactor-binding domain"/>
    <property type="match status" value="1"/>
</dbReference>
<dbReference type="InterPro" id="IPR036856">
    <property type="entry name" value="Ald_Oxase/Xan_DH_a/b_sf"/>
</dbReference>
<accession>A0A934MCA8</accession>
<keyword evidence="1" id="KW-0500">Molybdenum</keyword>
<dbReference type="InterPro" id="IPR008274">
    <property type="entry name" value="AldOxase/xan_DH_MoCoBD1"/>
</dbReference>
<evidence type="ECO:0000313" key="4">
    <source>
        <dbReference type="EMBL" id="MBJ3775077.1"/>
    </source>
</evidence>
<dbReference type="InterPro" id="IPR037165">
    <property type="entry name" value="AldOxase/xan_DH_Mopterin-bd_sf"/>
</dbReference>